<dbReference type="PANTHER" id="PTHR30620">
    <property type="entry name" value="PERIPLASMIC BETA-GLUCOSIDASE-RELATED"/>
    <property type="match status" value="1"/>
</dbReference>
<dbReference type="PROSITE" id="PS00775">
    <property type="entry name" value="GLYCOSYL_HYDROL_F3"/>
    <property type="match status" value="1"/>
</dbReference>
<evidence type="ECO:0000256" key="5">
    <source>
        <dbReference type="ARBA" id="ARBA00022801"/>
    </source>
</evidence>
<comment type="catalytic activity">
    <reaction evidence="1">
        <text>Hydrolysis of terminal, non-reducing beta-D-glucosyl residues with release of beta-D-glucose.</text>
        <dbReference type="EC" id="3.2.1.21"/>
    </reaction>
</comment>
<dbReference type="EMBL" id="JAVDTR010000001">
    <property type="protein sequence ID" value="MDR6721672.1"/>
    <property type="molecule type" value="Genomic_DNA"/>
</dbReference>
<dbReference type="PANTHER" id="PTHR30620:SF16">
    <property type="entry name" value="LYSOSOMAL BETA GLUCOSIDASE"/>
    <property type="match status" value="1"/>
</dbReference>
<dbReference type="Pfam" id="PF01915">
    <property type="entry name" value="Glyco_hydro_3_C"/>
    <property type="match status" value="1"/>
</dbReference>
<dbReference type="AlphaFoldDB" id="A0AAP5LK01"/>
<reference evidence="9" key="1">
    <citation type="submission" date="2023-07" db="EMBL/GenBank/DDBJ databases">
        <title>Sorghum-associated microbial communities from plants grown in Nebraska, USA.</title>
        <authorList>
            <person name="Schachtman D."/>
        </authorList>
    </citation>
    <scope>NUCLEOTIDE SEQUENCE</scope>
    <source>
        <strain evidence="9">BE80</strain>
    </source>
</reference>
<keyword evidence="6 7" id="KW-0326">Glycosidase</keyword>
<evidence type="ECO:0000256" key="2">
    <source>
        <dbReference type="ARBA" id="ARBA00005336"/>
    </source>
</evidence>
<dbReference type="Pfam" id="PF14310">
    <property type="entry name" value="Fn3-like"/>
    <property type="match status" value="1"/>
</dbReference>
<dbReference type="Proteomes" id="UP001254832">
    <property type="component" value="Unassembled WGS sequence"/>
</dbReference>
<keyword evidence="4" id="KW-0732">Signal</keyword>
<evidence type="ECO:0000256" key="3">
    <source>
        <dbReference type="ARBA" id="ARBA00012744"/>
    </source>
</evidence>
<dbReference type="PRINTS" id="PR00133">
    <property type="entry name" value="GLHYDRLASE3"/>
</dbReference>
<dbReference type="InterPro" id="IPR036881">
    <property type="entry name" value="Glyco_hydro_3_C_sf"/>
</dbReference>
<dbReference type="InterPro" id="IPR051915">
    <property type="entry name" value="Cellulose_Degrad_GH3"/>
</dbReference>
<comment type="similarity">
    <text evidence="2 7">Belongs to the glycosyl hydrolase 3 family.</text>
</comment>
<dbReference type="InterPro" id="IPR036962">
    <property type="entry name" value="Glyco_hydro_3_N_sf"/>
</dbReference>
<dbReference type="Pfam" id="PF00933">
    <property type="entry name" value="Glyco_hydro_3"/>
    <property type="match status" value="1"/>
</dbReference>
<gene>
    <name evidence="9" type="ORF">J2W91_000120</name>
</gene>
<dbReference type="RefSeq" id="WP_310135714.1">
    <property type="nucleotide sequence ID" value="NZ_JAVDTR010000001.1"/>
</dbReference>
<accession>A0AAP5LK01</accession>
<name>A0AAP5LK01_PAEAM</name>
<dbReference type="Gene3D" id="2.60.40.10">
    <property type="entry name" value="Immunoglobulins"/>
    <property type="match status" value="1"/>
</dbReference>
<organism evidence="9 10">
    <name type="scientific">Paenibacillus amylolyticus</name>
    <dbReference type="NCBI Taxonomy" id="1451"/>
    <lineage>
        <taxon>Bacteria</taxon>
        <taxon>Bacillati</taxon>
        <taxon>Bacillota</taxon>
        <taxon>Bacilli</taxon>
        <taxon>Bacillales</taxon>
        <taxon>Paenibacillaceae</taxon>
        <taxon>Paenibacillus</taxon>
    </lineage>
</organism>
<dbReference type="Gene3D" id="3.40.50.1700">
    <property type="entry name" value="Glycoside hydrolase family 3 C-terminal domain"/>
    <property type="match status" value="1"/>
</dbReference>
<evidence type="ECO:0000256" key="1">
    <source>
        <dbReference type="ARBA" id="ARBA00000448"/>
    </source>
</evidence>
<dbReference type="InterPro" id="IPR026891">
    <property type="entry name" value="Fn3-like"/>
</dbReference>
<dbReference type="Gene3D" id="3.20.20.300">
    <property type="entry name" value="Glycoside hydrolase, family 3, N-terminal domain"/>
    <property type="match status" value="1"/>
</dbReference>
<protein>
    <recommendedName>
        <fullName evidence="3">beta-glucosidase</fullName>
        <ecNumber evidence="3">3.2.1.21</ecNumber>
    </recommendedName>
</protein>
<feature type="domain" description="Fibronectin type III-like" evidence="8">
    <location>
        <begin position="658"/>
        <end position="727"/>
    </location>
</feature>
<evidence type="ECO:0000313" key="10">
    <source>
        <dbReference type="Proteomes" id="UP001254832"/>
    </source>
</evidence>
<dbReference type="InterPro" id="IPR002772">
    <property type="entry name" value="Glyco_hydro_3_C"/>
</dbReference>
<evidence type="ECO:0000256" key="4">
    <source>
        <dbReference type="ARBA" id="ARBA00022729"/>
    </source>
</evidence>
<dbReference type="SUPFAM" id="SSF51445">
    <property type="entry name" value="(Trans)glycosidases"/>
    <property type="match status" value="1"/>
</dbReference>
<evidence type="ECO:0000259" key="8">
    <source>
        <dbReference type="SMART" id="SM01217"/>
    </source>
</evidence>
<dbReference type="NCBIfam" id="NF011678">
    <property type="entry name" value="PRK15098.1"/>
    <property type="match status" value="1"/>
</dbReference>
<comment type="caution">
    <text evidence="9">The sequence shown here is derived from an EMBL/GenBank/DDBJ whole genome shotgun (WGS) entry which is preliminary data.</text>
</comment>
<dbReference type="InterPro" id="IPR013783">
    <property type="entry name" value="Ig-like_fold"/>
</dbReference>
<dbReference type="SUPFAM" id="SSF52279">
    <property type="entry name" value="Beta-D-glucan exohydrolase, C-terminal domain"/>
    <property type="match status" value="1"/>
</dbReference>
<dbReference type="FunFam" id="3.20.20.300:FF:000005">
    <property type="entry name" value="Periplasmic beta-glucosidase"/>
    <property type="match status" value="1"/>
</dbReference>
<sequence length="738" mass="82009">MDNTQLLNLLNTLTIEEKIGQLIQLSGDFFNAGAMAVGPMEKLGITQEIVQLTGSVLNVLGAEKVTTIQRDYMEKSRHKIPLLFMADIVYGYKTVFPIPLALGSSWNPELVKWCNRLTAKEACAAGAHVTFAPMVDVVRDARWGRSMESTGEDTYLNSVFAKAMVEGFQGDFTPGESLASCVKHYAAYGAPEGGRDYNTVDMSERRLREEYLPPYKAAVDAGCELVMTSFNTVDEIPATANQWLMDEVLRQEWGFDGVLITDYAAISELIAHGVAENEKHAARLAMEASVDIDMKTSCYANQLKPLLEDGAISQQKLDEAVLRVLRLKNKLGLFEDPFRGASIAKEQELKESYESKSLSRKAATESLVLLQNSKNTLPLTKATKVALIGPYANSQELNGLWAVYGDKSQVITVKKAFEEIMPSDCFKYTQGCALLESLDGLGDFGFFASEANALNTDEAREAEKNKAIELAKWADVVIFAMGEHTLQSGEAGSRTDLTLPKIQTDFMNEVLPWVKRSVLLLFNGRPLVLTDIKDRVDAILECWFPGTEGGHAIVDLVMGHVNPSGRLTMSFPYTVGQVPVYYNGFNTGRPPKSSTHSLRFTSRYLDSPNEPLYPFGFGLSYHVAEYTNLKLSHANMRAGQEIEATIEVHNTSDVEGEEVVQLYIRDLVGSVVRPIKELRGFQKIHLLPGETKQISFKITEELLKFHTKSMRYEAEPGYFEVYIGNSSDSDICARFRLE</sequence>
<dbReference type="GO" id="GO:0008422">
    <property type="term" value="F:beta-glucosidase activity"/>
    <property type="evidence" value="ECO:0007669"/>
    <property type="project" value="UniProtKB-EC"/>
</dbReference>
<evidence type="ECO:0000256" key="7">
    <source>
        <dbReference type="RuleBase" id="RU361161"/>
    </source>
</evidence>
<dbReference type="SMART" id="SM01217">
    <property type="entry name" value="Fn3_like"/>
    <property type="match status" value="1"/>
</dbReference>
<keyword evidence="5 7" id="KW-0378">Hydrolase</keyword>
<dbReference type="InterPro" id="IPR019800">
    <property type="entry name" value="Glyco_hydro_3_AS"/>
</dbReference>
<proteinExistence type="inferred from homology"/>
<evidence type="ECO:0000256" key="6">
    <source>
        <dbReference type="ARBA" id="ARBA00023295"/>
    </source>
</evidence>
<dbReference type="EC" id="3.2.1.21" evidence="3"/>
<dbReference type="InterPro" id="IPR001764">
    <property type="entry name" value="Glyco_hydro_3_N"/>
</dbReference>
<dbReference type="InterPro" id="IPR017853">
    <property type="entry name" value="GH"/>
</dbReference>
<dbReference type="GO" id="GO:0009251">
    <property type="term" value="P:glucan catabolic process"/>
    <property type="evidence" value="ECO:0007669"/>
    <property type="project" value="TreeGrafter"/>
</dbReference>
<evidence type="ECO:0000313" key="9">
    <source>
        <dbReference type="EMBL" id="MDR6721672.1"/>
    </source>
</evidence>
<dbReference type="FunFam" id="2.60.40.10:FF:000495">
    <property type="entry name" value="Periplasmic beta-glucosidase"/>
    <property type="match status" value="1"/>
</dbReference>